<dbReference type="AlphaFoldDB" id="A0AAY4A9Q2"/>
<evidence type="ECO:0000259" key="8">
    <source>
        <dbReference type="PROSITE" id="PS50071"/>
    </source>
</evidence>
<dbReference type="Proteomes" id="UP000694580">
    <property type="component" value="Chromosome 2"/>
</dbReference>
<dbReference type="GO" id="GO:0000978">
    <property type="term" value="F:RNA polymerase II cis-regulatory region sequence-specific DNA binding"/>
    <property type="evidence" value="ECO:0007669"/>
    <property type="project" value="TreeGrafter"/>
</dbReference>
<organism evidence="9 10">
    <name type="scientific">Denticeps clupeoides</name>
    <name type="common">denticle herring</name>
    <dbReference type="NCBI Taxonomy" id="299321"/>
    <lineage>
        <taxon>Eukaryota</taxon>
        <taxon>Metazoa</taxon>
        <taxon>Chordata</taxon>
        <taxon>Craniata</taxon>
        <taxon>Vertebrata</taxon>
        <taxon>Euteleostomi</taxon>
        <taxon>Actinopterygii</taxon>
        <taxon>Neopterygii</taxon>
        <taxon>Teleostei</taxon>
        <taxon>Clupei</taxon>
        <taxon>Clupeiformes</taxon>
        <taxon>Denticipitoidei</taxon>
        <taxon>Denticipitidae</taxon>
        <taxon>Denticeps</taxon>
    </lineage>
</organism>
<dbReference type="PROSITE" id="PS50071">
    <property type="entry name" value="HOMEOBOX_2"/>
    <property type="match status" value="1"/>
</dbReference>
<reference evidence="9" key="3">
    <citation type="submission" date="2025-09" db="UniProtKB">
        <authorList>
            <consortium name="Ensembl"/>
        </authorList>
    </citation>
    <scope>IDENTIFICATION</scope>
</reference>
<dbReference type="GO" id="GO:0048598">
    <property type="term" value="P:embryonic morphogenesis"/>
    <property type="evidence" value="ECO:0007669"/>
    <property type="project" value="UniProtKB-ARBA"/>
</dbReference>
<dbReference type="Pfam" id="PF00046">
    <property type="entry name" value="Homeodomain"/>
    <property type="match status" value="1"/>
</dbReference>
<evidence type="ECO:0000256" key="3">
    <source>
        <dbReference type="ARBA" id="ARBA00023155"/>
    </source>
</evidence>
<feature type="DNA-binding region" description="Homeobox" evidence="5">
    <location>
        <begin position="151"/>
        <end position="210"/>
    </location>
</feature>
<evidence type="ECO:0000256" key="5">
    <source>
        <dbReference type="PROSITE-ProRule" id="PRU00108"/>
    </source>
</evidence>
<dbReference type="InterPro" id="IPR020479">
    <property type="entry name" value="HD_metazoa"/>
</dbReference>
<dbReference type="GeneTree" id="ENSGT00940000165079"/>
<feature type="region of interest" description="Disordered" evidence="7">
    <location>
        <begin position="59"/>
        <end position="135"/>
    </location>
</feature>
<dbReference type="GO" id="GO:0043009">
    <property type="term" value="P:chordate embryonic development"/>
    <property type="evidence" value="ECO:0007669"/>
    <property type="project" value="UniProtKB-ARBA"/>
</dbReference>
<dbReference type="PRINTS" id="PR00031">
    <property type="entry name" value="HTHREPRESSR"/>
</dbReference>
<dbReference type="GO" id="GO:0030154">
    <property type="term" value="P:cell differentiation"/>
    <property type="evidence" value="ECO:0007669"/>
    <property type="project" value="TreeGrafter"/>
</dbReference>
<evidence type="ECO:0000313" key="9">
    <source>
        <dbReference type="Ensembl" id="ENSDCDP00010003926.1"/>
    </source>
</evidence>
<dbReference type="SMART" id="SM00389">
    <property type="entry name" value="HOX"/>
    <property type="match status" value="1"/>
</dbReference>
<name>A0AAY4A9Q2_9TELE</name>
<dbReference type="FunFam" id="1.10.10.60:FF:000424">
    <property type="entry name" value="ANTP homeobox protein"/>
    <property type="match status" value="1"/>
</dbReference>
<dbReference type="GO" id="GO:0005634">
    <property type="term" value="C:nucleus"/>
    <property type="evidence" value="ECO:0007669"/>
    <property type="project" value="UniProtKB-SubCell"/>
</dbReference>
<gene>
    <name evidence="9" type="primary">dlx4b</name>
</gene>
<dbReference type="GO" id="GO:0048731">
    <property type="term" value="P:system development"/>
    <property type="evidence" value="ECO:0007669"/>
    <property type="project" value="UniProtKB-ARBA"/>
</dbReference>
<reference evidence="9 10" key="1">
    <citation type="submission" date="2020-06" db="EMBL/GenBank/DDBJ databases">
        <authorList>
            <consortium name="Wellcome Sanger Institute Data Sharing"/>
        </authorList>
    </citation>
    <scope>NUCLEOTIDE SEQUENCE [LARGE SCALE GENOMIC DNA]</scope>
</reference>
<dbReference type="InterPro" id="IPR000047">
    <property type="entry name" value="HTH_motif"/>
</dbReference>
<feature type="compositionally biased region" description="Pro residues" evidence="7">
    <location>
        <begin position="113"/>
        <end position="126"/>
    </location>
</feature>
<evidence type="ECO:0000256" key="2">
    <source>
        <dbReference type="ARBA" id="ARBA00023125"/>
    </source>
</evidence>
<dbReference type="CDD" id="cd00086">
    <property type="entry name" value="homeodomain"/>
    <property type="match status" value="1"/>
</dbReference>
<dbReference type="GO" id="GO:0000981">
    <property type="term" value="F:DNA-binding transcription factor activity, RNA polymerase II-specific"/>
    <property type="evidence" value="ECO:0007669"/>
    <property type="project" value="InterPro"/>
</dbReference>
<evidence type="ECO:0000256" key="7">
    <source>
        <dbReference type="SAM" id="MobiDB-lite"/>
    </source>
</evidence>
<dbReference type="Ensembl" id="ENSDCDT00010004077.1">
    <property type="protein sequence ID" value="ENSDCDP00010003926.1"/>
    <property type="gene ID" value="ENSDCDG00010001778.1"/>
</dbReference>
<dbReference type="PANTHER" id="PTHR24327">
    <property type="entry name" value="HOMEOBOX PROTEIN"/>
    <property type="match status" value="1"/>
</dbReference>
<comment type="similarity">
    <text evidence="1">Belongs to the distal-less homeobox family.</text>
</comment>
<dbReference type="PROSITE" id="PS00027">
    <property type="entry name" value="HOMEOBOX_1"/>
    <property type="match status" value="1"/>
</dbReference>
<accession>A0AAY4A9Q2</accession>
<proteinExistence type="inferred from homology"/>
<sequence>MGFLPRAAWHRRQSARAFWKAGYLVRRSCPRFVRLCDDLRGGRSGGTFPLGFSGIPWTWRDAPRPGDGSGSDPPAVRLKVRRAPRLLWTRRASRPTTRPDPPSPSSPTVSTPPDTPTRPPPAPTPRPGTCRAPRGASEWSLPVSFYSRRSPRKPRTIYSSLQLAALHRRFQRTQYLALPERAELAAELGLTQTQVKIWFQNKRSKYKKVLMHGPCGPEGEHLQATQFWDAPAHSGGYVGSFGPWYPAHQHPDPGPRPHMM</sequence>
<protein>
    <recommendedName>
        <fullName evidence="8">Homeobox domain-containing protein</fullName>
    </recommendedName>
</protein>
<keyword evidence="3 5" id="KW-0371">Homeobox</keyword>
<dbReference type="PANTHER" id="PTHR24327:SF21">
    <property type="entry name" value="HOMEOBOX PROTEIN DLX-4"/>
    <property type="match status" value="1"/>
</dbReference>
<evidence type="ECO:0000313" key="10">
    <source>
        <dbReference type="Proteomes" id="UP000694580"/>
    </source>
</evidence>
<dbReference type="SUPFAM" id="SSF46689">
    <property type="entry name" value="Homeodomain-like"/>
    <property type="match status" value="1"/>
</dbReference>
<dbReference type="PRINTS" id="PR00024">
    <property type="entry name" value="HOMEOBOX"/>
</dbReference>
<dbReference type="InterPro" id="IPR017970">
    <property type="entry name" value="Homeobox_CS"/>
</dbReference>
<keyword evidence="2 5" id="KW-0238">DNA-binding</keyword>
<evidence type="ECO:0000256" key="4">
    <source>
        <dbReference type="ARBA" id="ARBA00023242"/>
    </source>
</evidence>
<reference evidence="9" key="2">
    <citation type="submission" date="2025-08" db="UniProtKB">
        <authorList>
            <consortium name="Ensembl"/>
        </authorList>
    </citation>
    <scope>IDENTIFICATION</scope>
</reference>
<evidence type="ECO:0000256" key="1">
    <source>
        <dbReference type="ARBA" id="ARBA00007916"/>
    </source>
</evidence>
<dbReference type="InterPro" id="IPR009057">
    <property type="entry name" value="Homeodomain-like_sf"/>
</dbReference>
<dbReference type="InterPro" id="IPR050460">
    <property type="entry name" value="Distal-less_Homeobox_TF"/>
</dbReference>
<keyword evidence="4 5" id="KW-0539">Nucleus</keyword>
<feature type="domain" description="Homeobox" evidence="8">
    <location>
        <begin position="149"/>
        <end position="209"/>
    </location>
</feature>
<dbReference type="InterPro" id="IPR001356">
    <property type="entry name" value="HD"/>
</dbReference>
<dbReference type="Gene3D" id="1.10.10.60">
    <property type="entry name" value="Homeodomain-like"/>
    <property type="match status" value="1"/>
</dbReference>
<keyword evidence="10" id="KW-1185">Reference proteome</keyword>
<comment type="subcellular location">
    <subcellularLocation>
        <location evidence="5 6">Nucleus</location>
    </subcellularLocation>
</comment>
<evidence type="ECO:0000256" key="6">
    <source>
        <dbReference type="RuleBase" id="RU000682"/>
    </source>
</evidence>